<protein>
    <submittedName>
        <fullName evidence="1">Unplaced genomic scaffold CY34scaffold_460, whole genome shotgun sequence</fullName>
    </submittedName>
</protein>
<dbReference type="InterPro" id="IPR041078">
    <property type="entry name" value="Plavaka"/>
</dbReference>
<name>A0A0D0AV40_9AGAM</name>
<evidence type="ECO:0000313" key="1">
    <source>
        <dbReference type="EMBL" id="KIK35763.1"/>
    </source>
</evidence>
<accession>A0A0D0AV40</accession>
<evidence type="ECO:0000313" key="2">
    <source>
        <dbReference type="Proteomes" id="UP000054485"/>
    </source>
</evidence>
<reference evidence="1 2" key="1">
    <citation type="submission" date="2014-04" db="EMBL/GenBank/DDBJ databases">
        <authorList>
            <consortium name="DOE Joint Genome Institute"/>
            <person name="Kuo A."/>
            <person name="Ruytinx J."/>
            <person name="Rineau F."/>
            <person name="Colpaert J."/>
            <person name="Kohler A."/>
            <person name="Nagy L.G."/>
            <person name="Floudas D."/>
            <person name="Copeland A."/>
            <person name="Barry K.W."/>
            <person name="Cichocki N."/>
            <person name="Veneault-Fourrey C."/>
            <person name="LaButti K."/>
            <person name="Lindquist E.A."/>
            <person name="Lipzen A."/>
            <person name="Lundell T."/>
            <person name="Morin E."/>
            <person name="Murat C."/>
            <person name="Sun H."/>
            <person name="Tunlid A."/>
            <person name="Henrissat B."/>
            <person name="Grigoriev I.V."/>
            <person name="Hibbett D.S."/>
            <person name="Martin F."/>
            <person name="Nordberg H.P."/>
            <person name="Cantor M.N."/>
            <person name="Hua S.X."/>
        </authorList>
    </citation>
    <scope>NUCLEOTIDE SEQUENCE [LARGE SCALE GENOMIC DNA]</scope>
    <source>
        <strain evidence="1 2">UH-Slu-Lm8-n1</strain>
    </source>
</reference>
<dbReference type="Pfam" id="PF18759">
    <property type="entry name" value="Plavaka"/>
    <property type="match status" value="1"/>
</dbReference>
<dbReference type="InParanoid" id="A0A0D0AV40"/>
<reference evidence="2" key="2">
    <citation type="submission" date="2015-01" db="EMBL/GenBank/DDBJ databases">
        <title>Evolutionary Origins and Diversification of the Mycorrhizal Mutualists.</title>
        <authorList>
            <consortium name="DOE Joint Genome Institute"/>
            <consortium name="Mycorrhizal Genomics Consortium"/>
            <person name="Kohler A."/>
            <person name="Kuo A."/>
            <person name="Nagy L.G."/>
            <person name="Floudas D."/>
            <person name="Copeland A."/>
            <person name="Barry K.W."/>
            <person name="Cichocki N."/>
            <person name="Veneault-Fourrey C."/>
            <person name="LaButti K."/>
            <person name="Lindquist E.A."/>
            <person name="Lipzen A."/>
            <person name="Lundell T."/>
            <person name="Morin E."/>
            <person name="Murat C."/>
            <person name="Riley R."/>
            <person name="Ohm R."/>
            <person name="Sun H."/>
            <person name="Tunlid A."/>
            <person name="Henrissat B."/>
            <person name="Grigoriev I.V."/>
            <person name="Hibbett D.S."/>
            <person name="Martin F."/>
        </authorList>
    </citation>
    <scope>NUCLEOTIDE SEQUENCE [LARGE SCALE GENOMIC DNA]</scope>
    <source>
        <strain evidence="2">UH-Slu-Lm8-n1</strain>
    </source>
</reference>
<dbReference type="EMBL" id="KN835591">
    <property type="protein sequence ID" value="KIK35763.1"/>
    <property type="molecule type" value="Genomic_DNA"/>
</dbReference>
<organism evidence="1 2">
    <name type="scientific">Suillus luteus UH-Slu-Lm8-n1</name>
    <dbReference type="NCBI Taxonomy" id="930992"/>
    <lineage>
        <taxon>Eukaryota</taxon>
        <taxon>Fungi</taxon>
        <taxon>Dikarya</taxon>
        <taxon>Basidiomycota</taxon>
        <taxon>Agaricomycotina</taxon>
        <taxon>Agaricomycetes</taxon>
        <taxon>Agaricomycetidae</taxon>
        <taxon>Boletales</taxon>
        <taxon>Suillineae</taxon>
        <taxon>Suillaceae</taxon>
        <taxon>Suillus</taxon>
    </lineage>
</organism>
<dbReference type="STRING" id="930992.A0A0D0AV40"/>
<proteinExistence type="predicted"/>
<dbReference type="HOGENOM" id="CLU_002498_4_1_1"/>
<gene>
    <name evidence="1" type="ORF">CY34DRAFT_16831</name>
</gene>
<sequence length="497" mass="57249">MCTEDEDVGWRKTQVTIEVPFSWTTAQLGSRPYEAVDLYHRPLIPVIREKLLNAQDDKLFHYEPYELQWSTPHLLHEVNIHSELYTSLAYMDVHRELQESPGEPGCDLPRVVVALMFWSDATHLTTFGNVQLWLVYMYFGNESKYRHCKPSHHLGNHVAYFQKLPDLFKDFVSTYTNGKGASHKCVTHCHCELFQAQWNVLLDDEFLEAYEHGILILCCDGIEHRFYLQIFTYSADYPEKVLIATIAAGRVPLSKMSDTDRTASQCGNELSELVAAASSLIYNKNYGVGSTGVKMLLKPHLWVPTLNIFSDALGAFRFSLFAMLVVDLLHEVELGVWRMLFIHLLRILFTLDQDLVNELDKRYRQVPHSDPQPLDGSLANTFELSNMATWNFDDLLQCSILVFEGLLPDDHNKIVIDLLFIMTHWHTKLWMHSDLTLEIFDQQTTKLGEQLRQFKANVCTVYSTQELDREVNVRSRRQVKEAAKWAEKGGSQQEAAA</sequence>
<dbReference type="AlphaFoldDB" id="A0A0D0AV40"/>
<dbReference type="Proteomes" id="UP000054485">
    <property type="component" value="Unassembled WGS sequence"/>
</dbReference>
<dbReference type="OrthoDB" id="2687259at2759"/>
<keyword evidence="2" id="KW-1185">Reference proteome</keyword>